<keyword evidence="10" id="KW-1185">Reference proteome</keyword>
<keyword evidence="4" id="KW-0862">Zinc</keyword>
<gene>
    <name evidence="9" type="ORF">MEDL_41289</name>
</gene>
<feature type="compositionally biased region" description="Pro residues" evidence="7">
    <location>
        <begin position="350"/>
        <end position="362"/>
    </location>
</feature>
<dbReference type="OrthoDB" id="5914923at2759"/>
<dbReference type="InterPro" id="IPR000642">
    <property type="entry name" value="Peptidase_M41"/>
</dbReference>
<feature type="compositionally biased region" description="Low complexity" evidence="7">
    <location>
        <begin position="300"/>
        <end position="336"/>
    </location>
</feature>
<dbReference type="PANTHER" id="PTHR43655">
    <property type="entry name" value="ATP-DEPENDENT PROTEASE"/>
    <property type="match status" value="1"/>
</dbReference>
<feature type="region of interest" description="Disordered" evidence="7">
    <location>
        <begin position="234"/>
        <end position="373"/>
    </location>
</feature>
<sequence>MSFDKPYSEQTAQMIDQEVREIVKTSYKRTYDLLTKYKDDVEKVALRLLEKEKLDKDDMVELLGKRPFAEKSTYEEFVEGTGSFEEDTTLPEGLKKRINQHRIFYNFHSVLIESETSFAFGKTVNMNSIVKSGYLKRHSKGFLSGGWNNVWVVLYNDSSLCVYKRQGDNEIKAKAYMKVRLEGMVDRPDIPAGYSFKQMLAIPVKPSHKAKVLWFLCRDEAELSEWMKAICSTLPQPSSNQQGPPPQQPMHQQAPVHSAPPPYTPGPAPYPAQAPGGPAPYPAQAPGGPAPIGFAGLTGGPSPSGYPGYPQQPMAQPYPQQPYSQGYPQGYPTQQYAPPPQPVYHQQGYAPPPQGYSQPPPVQQHHKKGGLGNKGKLAAGVLGGAALGYGASRMMGGGLGGFGGPFGGFGLGHHGSWSSLSSFGSCGSFGSFGSFD</sequence>
<dbReference type="SUPFAM" id="SSF140990">
    <property type="entry name" value="FtsH protease domain-like"/>
    <property type="match status" value="1"/>
</dbReference>
<dbReference type="GO" id="GO:0005745">
    <property type="term" value="C:m-AAA complex"/>
    <property type="evidence" value="ECO:0007669"/>
    <property type="project" value="TreeGrafter"/>
</dbReference>
<dbReference type="Gene3D" id="2.30.29.30">
    <property type="entry name" value="Pleckstrin-homology domain (PH domain)/Phosphotyrosine-binding domain (PTB)"/>
    <property type="match status" value="1"/>
</dbReference>
<evidence type="ECO:0000256" key="6">
    <source>
        <dbReference type="ARBA" id="ARBA00023049"/>
    </source>
</evidence>
<keyword evidence="6" id="KW-0482">Metalloprotease</keyword>
<dbReference type="SMART" id="SM00233">
    <property type="entry name" value="PH"/>
    <property type="match status" value="1"/>
</dbReference>
<dbReference type="EMBL" id="CAJPWZ010001994">
    <property type="protein sequence ID" value="CAG2228348.1"/>
    <property type="molecule type" value="Genomic_DNA"/>
</dbReference>
<evidence type="ECO:0000256" key="1">
    <source>
        <dbReference type="ARBA" id="ARBA00001947"/>
    </source>
</evidence>
<dbReference type="GO" id="GO:0004176">
    <property type="term" value="F:ATP-dependent peptidase activity"/>
    <property type="evidence" value="ECO:0007669"/>
    <property type="project" value="InterPro"/>
</dbReference>
<name>A0A8S3TCP5_MYTED</name>
<comment type="cofactor">
    <cofactor evidence="1">
        <name>Zn(2+)</name>
        <dbReference type="ChEBI" id="CHEBI:29105"/>
    </cofactor>
</comment>
<comment type="caution">
    <text evidence="9">The sequence shown here is derived from an EMBL/GenBank/DDBJ whole genome shotgun (WGS) entry which is preliminary data.</text>
</comment>
<protein>
    <submittedName>
        <fullName evidence="9">AFG3</fullName>
        <ecNumber evidence="9">3.4.24.-</ecNumber>
    </submittedName>
</protein>
<evidence type="ECO:0000256" key="4">
    <source>
        <dbReference type="ARBA" id="ARBA00022833"/>
    </source>
</evidence>
<dbReference type="GO" id="GO:0046872">
    <property type="term" value="F:metal ion binding"/>
    <property type="evidence" value="ECO:0007669"/>
    <property type="project" value="UniProtKB-KW"/>
</dbReference>
<dbReference type="EMBL" id="CAJPWZ010001994">
    <property type="protein sequence ID" value="CAG2228347.1"/>
    <property type="molecule type" value="Genomic_DNA"/>
</dbReference>
<dbReference type="InterPro" id="IPR011993">
    <property type="entry name" value="PH-like_dom_sf"/>
</dbReference>
<keyword evidence="5" id="KW-0067">ATP-binding</keyword>
<dbReference type="GO" id="GO:0004222">
    <property type="term" value="F:metalloendopeptidase activity"/>
    <property type="evidence" value="ECO:0007669"/>
    <property type="project" value="InterPro"/>
</dbReference>
<dbReference type="PROSITE" id="PS50003">
    <property type="entry name" value="PH_DOMAIN"/>
    <property type="match status" value="1"/>
</dbReference>
<dbReference type="Pfam" id="PF00169">
    <property type="entry name" value="PH"/>
    <property type="match status" value="1"/>
</dbReference>
<feature type="domain" description="PH" evidence="8">
    <location>
        <begin position="128"/>
        <end position="235"/>
    </location>
</feature>
<dbReference type="Pfam" id="PF01434">
    <property type="entry name" value="Peptidase_M41"/>
    <property type="match status" value="1"/>
</dbReference>
<dbReference type="GO" id="GO:0005524">
    <property type="term" value="F:ATP binding"/>
    <property type="evidence" value="ECO:0007669"/>
    <property type="project" value="UniProtKB-KW"/>
</dbReference>
<dbReference type="InterPro" id="IPR050928">
    <property type="entry name" value="ATP-dep_Zn_Metalloprotease"/>
</dbReference>
<evidence type="ECO:0000256" key="5">
    <source>
        <dbReference type="ARBA" id="ARBA00022840"/>
    </source>
</evidence>
<dbReference type="GO" id="GO:0034982">
    <property type="term" value="P:mitochondrial protein processing"/>
    <property type="evidence" value="ECO:0007669"/>
    <property type="project" value="TreeGrafter"/>
</dbReference>
<keyword evidence="3" id="KW-0547">Nucleotide-binding</keyword>
<evidence type="ECO:0000313" key="10">
    <source>
        <dbReference type="Proteomes" id="UP000683360"/>
    </source>
</evidence>
<keyword evidence="6" id="KW-0645">Protease</keyword>
<feature type="compositionally biased region" description="Pro residues" evidence="7">
    <location>
        <begin position="258"/>
        <end position="283"/>
    </location>
</feature>
<evidence type="ECO:0000256" key="7">
    <source>
        <dbReference type="SAM" id="MobiDB-lite"/>
    </source>
</evidence>
<dbReference type="EMBL" id="CAJPWZ010001994">
    <property type="protein sequence ID" value="CAG2228346.1"/>
    <property type="molecule type" value="Genomic_DNA"/>
</dbReference>
<dbReference type="PANTHER" id="PTHR43655:SF2">
    <property type="entry name" value="AFG3 LIKE MATRIX AAA PEPTIDASE SUBUNIT 2, ISOFORM A"/>
    <property type="match status" value="1"/>
</dbReference>
<dbReference type="Proteomes" id="UP000683360">
    <property type="component" value="Unassembled WGS sequence"/>
</dbReference>
<dbReference type="EC" id="3.4.24.-" evidence="9"/>
<organism evidence="9 10">
    <name type="scientific">Mytilus edulis</name>
    <name type="common">Blue mussel</name>
    <dbReference type="NCBI Taxonomy" id="6550"/>
    <lineage>
        <taxon>Eukaryota</taxon>
        <taxon>Metazoa</taxon>
        <taxon>Spiralia</taxon>
        <taxon>Lophotrochozoa</taxon>
        <taxon>Mollusca</taxon>
        <taxon>Bivalvia</taxon>
        <taxon>Autobranchia</taxon>
        <taxon>Pteriomorphia</taxon>
        <taxon>Mytilida</taxon>
        <taxon>Mytiloidea</taxon>
        <taxon>Mytilidae</taxon>
        <taxon>Mytilinae</taxon>
        <taxon>Mytilus</taxon>
    </lineage>
</organism>
<dbReference type="InterPro" id="IPR037219">
    <property type="entry name" value="Peptidase_M41-like"/>
</dbReference>
<dbReference type="AlphaFoldDB" id="A0A8S3TCP5"/>
<reference evidence="9" key="1">
    <citation type="submission" date="2021-03" db="EMBL/GenBank/DDBJ databases">
        <authorList>
            <person name="Bekaert M."/>
        </authorList>
    </citation>
    <scope>NUCLEOTIDE SEQUENCE</scope>
</reference>
<evidence type="ECO:0000256" key="2">
    <source>
        <dbReference type="ARBA" id="ARBA00022723"/>
    </source>
</evidence>
<proteinExistence type="predicted"/>
<evidence type="ECO:0000313" key="9">
    <source>
        <dbReference type="EMBL" id="CAG2228346.1"/>
    </source>
</evidence>
<dbReference type="SUPFAM" id="SSF50729">
    <property type="entry name" value="PH domain-like"/>
    <property type="match status" value="1"/>
</dbReference>
<keyword evidence="9" id="KW-0378">Hydrolase</keyword>
<evidence type="ECO:0000256" key="3">
    <source>
        <dbReference type="ARBA" id="ARBA00022741"/>
    </source>
</evidence>
<dbReference type="Gene3D" id="1.20.58.760">
    <property type="entry name" value="Peptidase M41"/>
    <property type="match status" value="1"/>
</dbReference>
<accession>A0A8S3TCP5</accession>
<dbReference type="EMBL" id="CAJPWZ010001994">
    <property type="protein sequence ID" value="CAG2228345.1"/>
    <property type="molecule type" value="Genomic_DNA"/>
</dbReference>
<keyword evidence="2" id="KW-0479">Metal-binding</keyword>
<dbReference type="InterPro" id="IPR001849">
    <property type="entry name" value="PH_domain"/>
</dbReference>
<evidence type="ECO:0000259" key="8">
    <source>
        <dbReference type="PROSITE" id="PS50003"/>
    </source>
</evidence>